<feature type="chain" id="PRO_5044264288" description="Lipoprotein" evidence="2">
    <location>
        <begin position="27"/>
        <end position="221"/>
    </location>
</feature>
<dbReference type="RefSeq" id="WP_003180997.1">
    <property type="nucleotide sequence ID" value="NZ_BEXU01000022.1"/>
</dbReference>
<evidence type="ECO:0000313" key="4">
    <source>
        <dbReference type="Proteomes" id="UP000595038"/>
    </source>
</evidence>
<dbReference type="AlphaFoldDB" id="A0AB37GRG3"/>
<organism evidence="3 4">
    <name type="scientific">Bacillus licheniformis</name>
    <dbReference type="NCBI Taxonomy" id="1402"/>
    <lineage>
        <taxon>Bacteria</taxon>
        <taxon>Bacillati</taxon>
        <taxon>Bacillota</taxon>
        <taxon>Bacilli</taxon>
        <taxon>Bacillales</taxon>
        <taxon>Bacillaceae</taxon>
        <taxon>Bacillus</taxon>
    </lineage>
</organism>
<dbReference type="Proteomes" id="UP000595038">
    <property type="component" value="Chromosome"/>
</dbReference>
<sequence>MAYLKKALVFSVLSLAIVLAGCGTGAAEKNNGNQSPADTAKQKAPDLKTYSLDKNIRSEEDFDLIGKYVHAEDDQITLEIKDKELIVPKSSRFHSEEDHDDLIGKLVKVEVDGKTQEAEEAELMPQSKADQNGVYEEEKDGSRKIIATFVSESEQNITIKTKAGEKTYQKTADFERDVAEAPEKLKGKIVRLEIEKDGKAESLDLESEDQKLEWYEPSASK</sequence>
<feature type="region of interest" description="Disordered" evidence="1">
    <location>
        <begin position="199"/>
        <end position="221"/>
    </location>
</feature>
<feature type="compositionally biased region" description="Basic and acidic residues" evidence="1">
    <location>
        <begin position="199"/>
        <end position="214"/>
    </location>
</feature>
<reference evidence="3 4" key="1">
    <citation type="submission" date="2020-12" db="EMBL/GenBank/DDBJ databases">
        <title>FDA dAtabase for Regulatory Grade micrObial Sequences (FDA-ARGOS): Supporting development and validation of Infectious Disease Dx tests.</title>
        <authorList>
            <person name="Nelson B."/>
            <person name="Plummer A."/>
            <person name="Tallon L."/>
            <person name="Sadzewicz L."/>
            <person name="Zhao X."/>
            <person name="Boylan J."/>
            <person name="Ott S."/>
            <person name="Bowen H."/>
            <person name="Vavikolanu K."/>
            <person name="Mehta A."/>
            <person name="Aluvathingal J."/>
            <person name="Nadendla S."/>
            <person name="Myers T."/>
            <person name="Yan Y."/>
            <person name="Sichtig H."/>
        </authorList>
    </citation>
    <scope>NUCLEOTIDE SEQUENCE [LARGE SCALE GENOMIC DNA]</scope>
    <source>
        <strain evidence="3 4">FDAARGOS_923</strain>
    </source>
</reference>
<feature type="signal peptide" evidence="2">
    <location>
        <begin position="1"/>
        <end position="26"/>
    </location>
</feature>
<dbReference type="GeneID" id="92861999"/>
<accession>A0AB37GRG3</accession>
<dbReference type="PROSITE" id="PS51257">
    <property type="entry name" value="PROKAR_LIPOPROTEIN"/>
    <property type="match status" value="1"/>
</dbReference>
<evidence type="ECO:0000313" key="3">
    <source>
        <dbReference type="EMBL" id="QPR72042.1"/>
    </source>
</evidence>
<name>A0AB37GRG3_BACLI</name>
<gene>
    <name evidence="3" type="ORF">I6G80_19820</name>
</gene>
<protein>
    <recommendedName>
        <fullName evidence="5">Lipoprotein</fullName>
    </recommendedName>
</protein>
<keyword evidence="2" id="KW-0732">Signal</keyword>
<evidence type="ECO:0000256" key="2">
    <source>
        <dbReference type="SAM" id="SignalP"/>
    </source>
</evidence>
<dbReference type="EMBL" id="CP065647">
    <property type="protein sequence ID" value="QPR72042.1"/>
    <property type="molecule type" value="Genomic_DNA"/>
</dbReference>
<evidence type="ECO:0008006" key="5">
    <source>
        <dbReference type="Google" id="ProtNLM"/>
    </source>
</evidence>
<proteinExistence type="predicted"/>
<feature type="region of interest" description="Disordered" evidence="1">
    <location>
        <begin position="27"/>
        <end position="46"/>
    </location>
</feature>
<evidence type="ECO:0000256" key="1">
    <source>
        <dbReference type="SAM" id="MobiDB-lite"/>
    </source>
</evidence>